<accession>A0ABR5TB42</accession>
<proteinExistence type="predicted"/>
<gene>
    <name evidence="1" type="ORF">WS72_04590</name>
</gene>
<dbReference type="Proteomes" id="UP000070255">
    <property type="component" value="Unassembled WGS sequence"/>
</dbReference>
<organism evidence="1 2">
    <name type="scientific">Burkholderia savannae</name>
    <dbReference type="NCBI Taxonomy" id="1637837"/>
    <lineage>
        <taxon>Bacteria</taxon>
        <taxon>Pseudomonadati</taxon>
        <taxon>Pseudomonadota</taxon>
        <taxon>Betaproteobacteria</taxon>
        <taxon>Burkholderiales</taxon>
        <taxon>Burkholderiaceae</taxon>
        <taxon>Burkholderia</taxon>
        <taxon>pseudomallei group</taxon>
    </lineage>
</organism>
<evidence type="ECO:0000313" key="2">
    <source>
        <dbReference type="Proteomes" id="UP000070255"/>
    </source>
</evidence>
<name>A0ABR5TB42_9BURK</name>
<sequence>MQARSNAHDALVEALIREIETIPHHIILSSEEFSHMLWRNTAGFQHLVDRLSGIADKITVILYLRRQPDFIESNYLERLKSRFHLGFSTYAHARMHHDLAEFPLDYRKLIERLDHVRGIRIEVRAYDSASKPGILQDFLGVIGWPSNVPLAESRINGSLPLVESLKNFCRAQEQRELTESEERLIELISLSLPPRPRMNGRTRRALVQRYAESNRELAERFGLPSLMETPESNDPLDADVELAIDDTLAAMPDANGATLDHLFSSVFLDIVRSVAERFGATQAALAQTQLLALERYAEIEALRARLGRAEAELNALRCASLRTE</sequence>
<reference evidence="1 2" key="1">
    <citation type="submission" date="2015-11" db="EMBL/GenBank/DDBJ databases">
        <authorList>
            <person name="Sahl J."/>
            <person name="Wagner D."/>
            <person name="Keim P."/>
        </authorList>
    </citation>
    <scope>NUCLEOTIDE SEQUENCE [LARGE SCALE GENOMIC DNA]</scope>
    <source>
        <strain evidence="1 2">BDU18</strain>
    </source>
</reference>
<keyword evidence="2" id="KW-1185">Reference proteome</keyword>
<comment type="caution">
    <text evidence="1">The sequence shown here is derived from an EMBL/GenBank/DDBJ whole genome shotgun (WGS) entry which is preliminary data.</text>
</comment>
<protein>
    <submittedName>
        <fullName evidence="1">Uncharacterized protein</fullName>
    </submittedName>
</protein>
<dbReference type="EMBL" id="LNJQ01000001">
    <property type="protein sequence ID" value="KWZ42231.1"/>
    <property type="molecule type" value="Genomic_DNA"/>
</dbReference>
<evidence type="ECO:0000313" key="1">
    <source>
        <dbReference type="EMBL" id="KWZ42231.1"/>
    </source>
</evidence>